<protein>
    <recommendedName>
        <fullName evidence="3">Initiator Rep protein WH1 domain-containing protein</fullName>
    </recommendedName>
</protein>
<dbReference type="RefSeq" id="WP_119843064.1">
    <property type="nucleotide sequence ID" value="NZ_CP020720.1"/>
</dbReference>
<organism evidence="4 5">
    <name type="scientific">Salinibacter ruber</name>
    <dbReference type="NCBI Taxonomy" id="146919"/>
    <lineage>
        <taxon>Bacteria</taxon>
        <taxon>Pseudomonadati</taxon>
        <taxon>Rhodothermota</taxon>
        <taxon>Rhodothermia</taxon>
        <taxon>Rhodothermales</taxon>
        <taxon>Salinibacteraceae</taxon>
        <taxon>Salinibacter</taxon>
    </lineage>
</organism>
<evidence type="ECO:0000256" key="2">
    <source>
        <dbReference type="SAM" id="MobiDB-lite"/>
    </source>
</evidence>
<feature type="domain" description="Initiator Rep protein WH1" evidence="3">
    <location>
        <begin position="17"/>
        <end position="164"/>
    </location>
</feature>
<evidence type="ECO:0000313" key="4">
    <source>
        <dbReference type="EMBL" id="MCS4122314.1"/>
    </source>
</evidence>
<dbReference type="InterPro" id="IPR000525">
    <property type="entry name" value="Initiator_Rep_WH1"/>
</dbReference>
<evidence type="ECO:0000256" key="1">
    <source>
        <dbReference type="ARBA" id="ARBA00038283"/>
    </source>
</evidence>
<dbReference type="Pfam" id="PF21205">
    <property type="entry name" value="Rep3_C"/>
    <property type="match status" value="1"/>
</dbReference>
<gene>
    <name evidence="4" type="ORF">GGP45_002674</name>
</gene>
<reference evidence="4" key="1">
    <citation type="submission" date="2022-08" db="EMBL/GenBank/DDBJ databases">
        <title>Genomic Encyclopedia of Type Strains, Phase V (KMG-V): Genome sequencing to study the core and pangenomes of soil and plant-associated prokaryotes.</title>
        <authorList>
            <person name="Whitman W."/>
        </authorList>
    </citation>
    <scope>NUCLEOTIDE SEQUENCE</scope>
    <source>
        <strain evidence="4">SP3026</strain>
    </source>
</reference>
<dbReference type="InterPro" id="IPR036390">
    <property type="entry name" value="WH_DNA-bd_sf"/>
</dbReference>
<sequence>MDKQRKLEFGAEEDQVVAKANQLIQGRHDFTTAEQRIFVSMIAKLDRDMETFPEQKIRIEDVCKPSGIDPSNLYRRVDEITDNLLDKKVSVRQNDDQGEETRFKKYNVFSMCEYERGSGTVTAKFNDDMAPFLLKLKERFTLYLVTVFLRLRSRYSTQIYERLKMRQDLRHLSLSVEDLRRQLSIENKYSKFSDLKRSVLEQAREELKEKADIYFTYRINRINNSPQSIDFFIHDNEPVIQEILDGNESMPDTLPGRRENGREEPGAGAEETARSGSPNVDAKGLFLSDRDQEEIRSLDQNQVEDLYEEAKRQVTREEEGGSSDVYLESMIASRMEKLWSESP</sequence>
<comment type="caution">
    <text evidence="4">The sequence shown here is derived from an EMBL/GenBank/DDBJ whole genome shotgun (WGS) entry which is preliminary data.</text>
</comment>
<dbReference type="GO" id="GO:0003887">
    <property type="term" value="F:DNA-directed DNA polymerase activity"/>
    <property type="evidence" value="ECO:0007669"/>
    <property type="project" value="InterPro"/>
</dbReference>
<dbReference type="SUPFAM" id="SSF46785">
    <property type="entry name" value="Winged helix' DNA-binding domain"/>
    <property type="match status" value="2"/>
</dbReference>
<evidence type="ECO:0000259" key="3">
    <source>
        <dbReference type="Pfam" id="PF01051"/>
    </source>
</evidence>
<feature type="compositionally biased region" description="Basic and acidic residues" evidence="2">
    <location>
        <begin position="255"/>
        <end position="265"/>
    </location>
</feature>
<dbReference type="Pfam" id="PF01051">
    <property type="entry name" value="Rep3_N"/>
    <property type="match status" value="1"/>
</dbReference>
<proteinExistence type="inferred from homology"/>
<dbReference type="InterPro" id="IPR036388">
    <property type="entry name" value="WH-like_DNA-bd_sf"/>
</dbReference>
<accession>A0A9X2QWG3</accession>
<dbReference type="GO" id="GO:0006270">
    <property type="term" value="P:DNA replication initiation"/>
    <property type="evidence" value="ECO:0007669"/>
    <property type="project" value="InterPro"/>
</dbReference>
<dbReference type="AlphaFoldDB" id="A0A9X2QWG3"/>
<dbReference type="EMBL" id="JANUBL010000005">
    <property type="protein sequence ID" value="MCS4122314.1"/>
    <property type="molecule type" value="Genomic_DNA"/>
</dbReference>
<dbReference type="Proteomes" id="UP001155144">
    <property type="component" value="Unassembled WGS sequence"/>
</dbReference>
<comment type="similarity">
    <text evidence="1">Belongs to the initiator RepB protein family.</text>
</comment>
<dbReference type="Gene3D" id="1.10.10.10">
    <property type="entry name" value="Winged helix-like DNA-binding domain superfamily/Winged helix DNA-binding domain"/>
    <property type="match status" value="2"/>
</dbReference>
<evidence type="ECO:0000313" key="5">
    <source>
        <dbReference type="Proteomes" id="UP001155144"/>
    </source>
</evidence>
<feature type="region of interest" description="Disordered" evidence="2">
    <location>
        <begin position="246"/>
        <end position="283"/>
    </location>
</feature>
<name>A0A9X2QWG3_9BACT</name>